<dbReference type="KEGG" id="salx:SALLE_v1c09590"/>
<keyword evidence="4" id="KW-0680">Restriction system</keyword>
<comment type="catalytic activity">
    <reaction evidence="7">
        <text>a 2'-deoxycytidine in DNA + S-adenosyl-L-methionine = a 5-methyl-2'-deoxycytidine in DNA + S-adenosyl-L-homocysteine + H(+)</text>
        <dbReference type="Rhea" id="RHEA:13681"/>
        <dbReference type="Rhea" id="RHEA-COMP:11369"/>
        <dbReference type="Rhea" id="RHEA-COMP:11370"/>
        <dbReference type="ChEBI" id="CHEBI:15378"/>
        <dbReference type="ChEBI" id="CHEBI:57856"/>
        <dbReference type="ChEBI" id="CHEBI:59789"/>
        <dbReference type="ChEBI" id="CHEBI:85452"/>
        <dbReference type="ChEBI" id="CHEBI:85454"/>
        <dbReference type="EC" id="2.1.1.37"/>
    </reaction>
</comment>
<accession>A0A345Z4V0</accession>
<keyword evidence="3 5" id="KW-0949">S-adenosyl-L-methionine</keyword>
<dbReference type="PANTHER" id="PTHR46098">
    <property type="entry name" value="TRNA (CYTOSINE(38)-C(5))-METHYLTRANSFERASE"/>
    <property type="match status" value="1"/>
</dbReference>
<keyword evidence="2 5" id="KW-0808">Transferase</keyword>
<evidence type="ECO:0000256" key="5">
    <source>
        <dbReference type="PROSITE-ProRule" id="PRU01016"/>
    </source>
</evidence>
<sequence length="407" mass="46714">MKKIKVVELFAGVGGFRLGLEKANKSVFELVFANQWEPNKKVQHAYNCYVNHFGIENTSNENIEIAKYQIPNSFDLLVGGFPCQDYSVASTGAKGIEGKKGVLWWEISHILENKKPKYVLLENVDRLLLSPSKNRGRDFAIMLMNFYKNGYNVEWQVVNAAEYGMVQRRKRVFIFAYKKSKAIIKKSDFSSSSLTDVLNQYGVINKAFKIKPFLEDTQVSKYDFKEEFKDEIDITQNWINQKFENTGVMINGDIYTLRTKPQNEPKIIKTLGSILENNVGDNYLLTSEQKLKAEYVKGAKKILRYKPNGEEYYYAEGKMSLVDDVNKPGRTMLTSESTINRSSHFIAVGKDKIRFITPIEAERLNGFDDNWTNTGMPEKMRYFCMGNALVVDIVKAIGKNIIEFNEK</sequence>
<dbReference type="AlphaFoldDB" id="A0A345Z4V0"/>
<dbReference type="Gene3D" id="3.40.50.150">
    <property type="entry name" value="Vaccinia Virus protein VP39"/>
    <property type="match status" value="2"/>
</dbReference>
<dbReference type="InterPro" id="IPR018117">
    <property type="entry name" value="C5_DNA_meth_AS"/>
</dbReference>
<dbReference type="OrthoDB" id="9813719at2"/>
<dbReference type="RefSeq" id="WP_115558522.1">
    <property type="nucleotide sequence ID" value="NZ_CP031376.1"/>
</dbReference>
<dbReference type="InterPro" id="IPR050750">
    <property type="entry name" value="C5-MTase"/>
</dbReference>
<dbReference type="GO" id="GO:0032259">
    <property type="term" value="P:methylation"/>
    <property type="evidence" value="ECO:0007669"/>
    <property type="project" value="UniProtKB-KW"/>
</dbReference>
<dbReference type="REBASE" id="265520">
    <property type="entry name" value="M.SalPLHS1ORF9590P"/>
</dbReference>
<dbReference type="PROSITE" id="PS51679">
    <property type="entry name" value="SAM_MT_C5"/>
    <property type="match status" value="1"/>
</dbReference>
<proteinExistence type="inferred from homology"/>
<dbReference type="Pfam" id="PF00145">
    <property type="entry name" value="DNA_methylase"/>
    <property type="match status" value="1"/>
</dbReference>
<dbReference type="EC" id="2.1.1.37" evidence="7"/>
<keyword evidence="1 5" id="KW-0489">Methyltransferase</keyword>
<dbReference type="PROSITE" id="PS00094">
    <property type="entry name" value="C5_MTASE_1"/>
    <property type="match status" value="1"/>
</dbReference>
<evidence type="ECO:0000256" key="6">
    <source>
        <dbReference type="RuleBase" id="RU000416"/>
    </source>
</evidence>
<reference evidence="8 9" key="1">
    <citation type="submission" date="2018-07" db="EMBL/GenBank/DDBJ databases">
        <title>Complete genome sequence of Spiroplasma alleghenense PLHS-1 (ATCC 51752).</title>
        <authorList>
            <person name="Chou L."/>
            <person name="Lee T.-Y."/>
            <person name="Tsai Y.-M."/>
            <person name="Kuo C.-H."/>
        </authorList>
    </citation>
    <scope>NUCLEOTIDE SEQUENCE [LARGE SCALE GENOMIC DNA]</scope>
    <source>
        <strain evidence="8 9">PLHS-1</strain>
    </source>
</reference>
<dbReference type="SUPFAM" id="SSF53335">
    <property type="entry name" value="S-adenosyl-L-methionine-dependent methyltransferases"/>
    <property type="match status" value="1"/>
</dbReference>
<dbReference type="InterPro" id="IPR001525">
    <property type="entry name" value="C5_MeTfrase"/>
</dbReference>
<name>A0A345Z4V0_9MOLU</name>
<keyword evidence="9" id="KW-1185">Reference proteome</keyword>
<evidence type="ECO:0000256" key="2">
    <source>
        <dbReference type="ARBA" id="ARBA00022679"/>
    </source>
</evidence>
<evidence type="ECO:0000256" key="7">
    <source>
        <dbReference type="RuleBase" id="RU000417"/>
    </source>
</evidence>
<evidence type="ECO:0000256" key="3">
    <source>
        <dbReference type="ARBA" id="ARBA00022691"/>
    </source>
</evidence>
<organism evidence="8 9">
    <name type="scientific">Spiroplasma alleghenense</name>
    <dbReference type="NCBI Taxonomy" id="216931"/>
    <lineage>
        <taxon>Bacteria</taxon>
        <taxon>Bacillati</taxon>
        <taxon>Mycoplasmatota</taxon>
        <taxon>Mollicutes</taxon>
        <taxon>Entomoplasmatales</taxon>
        <taxon>Spiroplasmataceae</taxon>
        <taxon>Spiroplasma</taxon>
    </lineage>
</organism>
<dbReference type="Proteomes" id="UP000254792">
    <property type="component" value="Chromosome"/>
</dbReference>
<dbReference type="InterPro" id="IPR029063">
    <property type="entry name" value="SAM-dependent_MTases_sf"/>
</dbReference>
<dbReference type="Gene3D" id="3.90.120.10">
    <property type="entry name" value="DNA Methylase, subunit A, domain 2"/>
    <property type="match status" value="1"/>
</dbReference>
<evidence type="ECO:0000256" key="4">
    <source>
        <dbReference type="ARBA" id="ARBA00022747"/>
    </source>
</evidence>
<dbReference type="NCBIfam" id="TIGR00675">
    <property type="entry name" value="dcm"/>
    <property type="match status" value="1"/>
</dbReference>
<protein>
    <recommendedName>
        <fullName evidence="7">Cytosine-specific methyltransferase</fullName>
        <ecNumber evidence="7">2.1.1.37</ecNumber>
    </recommendedName>
</protein>
<evidence type="ECO:0000313" key="8">
    <source>
        <dbReference type="EMBL" id="AXK51629.1"/>
    </source>
</evidence>
<dbReference type="GO" id="GO:0003886">
    <property type="term" value="F:DNA (cytosine-5-)-methyltransferase activity"/>
    <property type="evidence" value="ECO:0007669"/>
    <property type="project" value="UniProtKB-EC"/>
</dbReference>
<evidence type="ECO:0000313" key="9">
    <source>
        <dbReference type="Proteomes" id="UP000254792"/>
    </source>
</evidence>
<dbReference type="GO" id="GO:0009307">
    <property type="term" value="P:DNA restriction-modification system"/>
    <property type="evidence" value="ECO:0007669"/>
    <property type="project" value="UniProtKB-KW"/>
</dbReference>
<comment type="similarity">
    <text evidence="5 6">Belongs to the class I-like SAM-binding methyltransferase superfamily. C5-methyltransferase family.</text>
</comment>
<dbReference type="PANTHER" id="PTHR46098:SF1">
    <property type="entry name" value="TRNA (CYTOSINE(38)-C(5))-METHYLTRANSFERASE"/>
    <property type="match status" value="1"/>
</dbReference>
<gene>
    <name evidence="8" type="primary">dcm</name>
    <name evidence="8" type="ORF">SALLE_v1c09590</name>
</gene>
<dbReference type="EMBL" id="CP031376">
    <property type="protein sequence ID" value="AXK51629.1"/>
    <property type="molecule type" value="Genomic_DNA"/>
</dbReference>
<dbReference type="PRINTS" id="PR00105">
    <property type="entry name" value="C5METTRFRASE"/>
</dbReference>
<evidence type="ECO:0000256" key="1">
    <source>
        <dbReference type="ARBA" id="ARBA00022603"/>
    </source>
</evidence>
<feature type="active site" evidence="5">
    <location>
        <position position="83"/>
    </location>
</feature>